<protein>
    <recommendedName>
        <fullName evidence="4">No apical meristem-associated C-terminal domain-containing protein</fullName>
    </recommendedName>
</protein>
<dbReference type="InParanoid" id="A0A409XJB5"/>
<reference evidence="2 3" key="1">
    <citation type="journal article" date="2018" name="Evol. Lett.">
        <title>Horizontal gene cluster transfer increased hallucinogenic mushroom diversity.</title>
        <authorList>
            <person name="Reynolds H.T."/>
            <person name="Vijayakumar V."/>
            <person name="Gluck-Thaler E."/>
            <person name="Korotkin H.B."/>
            <person name="Matheny P.B."/>
            <person name="Slot J.C."/>
        </authorList>
    </citation>
    <scope>NUCLEOTIDE SEQUENCE [LARGE SCALE GENOMIC DNA]</scope>
    <source>
        <strain evidence="2 3">2631</strain>
    </source>
</reference>
<dbReference type="EMBL" id="NHYD01001526">
    <property type="protein sequence ID" value="PPQ90857.1"/>
    <property type="molecule type" value="Genomic_DNA"/>
</dbReference>
<evidence type="ECO:0000313" key="2">
    <source>
        <dbReference type="EMBL" id="PPQ90857.1"/>
    </source>
</evidence>
<name>A0A409XJB5_PSICY</name>
<evidence type="ECO:0008006" key="4">
    <source>
        <dbReference type="Google" id="ProtNLM"/>
    </source>
</evidence>
<evidence type="ECO:0000256" key="1">
    <source>
        <dbReference type="SAM" id="MobiDB-lite"/>
    </source>
</evidence>
<dbReference type="Proteomes" id="UP000283269">
    <property type="component" value="Unassembled WGS sequence"/>
</dbReference>
<proteinExistence type="predicted"/>
<keyword evidence="3" id="KW-1185">Reference proteome</keyword>
<dbReference type="AlphaFoldDB" id="A0A409XJB5"/>
<feature type="compositionally biased region" description="Low complexity" evidence="1">
    <location>
        <begin position="83"/>
        <end position="92"/>
    </location>
</feature>
<sequence length="167" mass="18832">MESLAYMWRTDPDFDQTSSKRVGAVRTASRGDSVESSSSTGKLDLNNKRKARQSSTSTRGGNIQRTNTKPRTRNSHYKQENDSSAVASSSQSKGPTAATEDGKFTAAQLHDQLMAELEYKRRKLEEDSVERKANQEAQHMKYEYKTGMQEYMMRAFILMATSLADKD</sequence>
<feature type="compositionally biased region" description="Polar residues" evidence="1">
    <location>
        <begin position="53"/>
        <end position="67"/>
    </location>
</feature>
<feature type="region of interest" description="Disordered" evidence="1">
    <location>
        <begin position="1"/>
        <end position="104"/>
    </location>
</feature>
<evidence type="ECO:0000313" key="3">
    <source>
        <dbReference type="Proteomes" id="UP000283269"/>
    </source>
</evidence>
<comment type="caution">
    <text evidence="2">The sequence shown here is derived from an EMBL/GenBank/DDBJ whole genome shotgun (WGS) entry which is preliminary data.</text>
</comment>
<organism evidence="2 3">
    <name type="scientific">Psilocybe cyanescens</name>
    <dbReference type="NCBI Taxonomy" id="93625"/>
    <lineage>
        <taxon>Eukaryota</taxon>
        <taxon>Fungi</taxon>
        <taxon>Dikarya</taxon>
        <taxon>Basidiomycota</taxon>
        <taxon>Agaricomycotina</taxon>
        <taxon>Agaricomycetes</taxon>
        <taxon>Agaricomycetidae</taxon>
        <taxon>Agaricales</taxon>
        <taxon>Agaricineae</taxon>
        <taxon>Strophariaceae</taxon>
        <taxon>Psilocybe</taxon>
    </lineage>
</organism>
<accession>A0A409XJB5</accession>
<gene>
    <name evidence="2" type="ORF">CVT25_007392</name>
</gene>